<dbReference type="RefSeq" id="WP_011590528.1">
    <property type="nucleotide sequence ID" value="NC_008261.1"/>
</dbReference>
<evidence type="ECO:0000313" key="2">
    <source>
        <dbReference type="EMBL" id="ABG84600.1"/>
    </source>
</evidence>
<proteinExistence type="predicted"/>
<keyword evidence="1" id="KW-0812">Transmembrane</keyword>
<evidence type="ECO:0000256" key="1">
    <source>
        <dbReference type="SAM" id="Phobius"/>
    </source>
</evidence>
<dbReference type="EMBL" id="CP000246">
    <property type="protein sequence ID" value="ABG84600.1"/>
    <property type="molecule type" value="Genomic_DNA"/>
</dbReference>
<keyword evidence="3" id="KW-1185">Reference proteome</keyword>
<evidence type="ECO:0008006" key="4">
    <source>
        <dbReference type="Google" id="ProtNLM"/>
    </source>
</evidence>
<feature type="transmembrane region" description="Helical" evidence="1">
    <location>
        <begin position="6"/>
        <end position="23"/>
    </location>
</feature>
<dbReference type="AlphaFoldDB" id="A0A0H2YU60"/>
<dbReference type="KEGG" id="cpf:CPF_1026"/>
<dbReference type="InterPro" id="IPR017259">
    <property type="entry name" value="UCP037672"/>
</dbReference>
<protein>
    <recommendedName>
        <fullName evidence="4">DUF3784 domain-containing protein</fullName>
    </recommendedName>
</protein>
<evidence type="ECO:0000313" key="3">
    <source>
        <dbReference type="Proteomes" id="UP000001823"/>
    </source>
</evidence>
<feature type="transmembrane region" description="Helical" evidence="1">
    <location>
        <begin position="73"/>
        <end position="94"/>
    </location>
</feature>
<accession>A0A0H2YU60</accession>
<dbReference type="Pfam" id="PF12650">
    <property type="entry name" value="DUF3784"/>
    <property type="match status" value="1"/>
</dbReference>
<reference evidence="2 3" key="1">
    <citation type="journal article" date="2006" name="Genome Res.">
        <title>Skewed genomic variability in strains of the toxigenic bacterial pathogen, Clostridium perfringens.</title>
        <authorList>
            <person name="Myers G.S."/>
            <person name="Rasko D.A."/>
            <person name="Cheung J.K."/>
            <person name="Ravel J."/>
            <person name="Seshadri R."/>
            <person name="Deboy R.T."/>
            <person name="Ren Q."/>
            <person name="Varga J."/>
            <person name="Awad M.M."/>
            <person name="Brinkac L.M."/>
            <person name="Daugherty S.C."/>
            <person name="Haft D.H."/>
            <person name="Dodson R.J."/>
            <person name="Madupu R."/>
            <person name="Nelson W.C."/>
            <person name="Rosovitz M.J."/>
            <person name="Sullivan S.A."/>
            <person name="Khouri H."/>
            <person name="Dimitrov G.I."/>
            <person name="Watkins K.L."/>
            <person name="Mulligan S."/>
            <person name="Benton J."/>
            <person name="Radune D."/>
            <person name="Fisher D.J."/>
            <person name="Atkins H.S."/>
            <person name="Hiscox T."/>
            <person name="Jost B.H."/>
            <person name="Billington S.J."/>
            <person name="Songer J.G."/>
            <person name="McClane B.A."/>
            <person name="Titball R.W."/>
            <person name="Rood J.I."/>
            <person name="Melville S.B."/>
            <person name="Paulsen I.T."/>
        </authorList>
    </citation>
    <scope>NUCLEOTIDE SEQUENCE [LARGE SCALE GENOMIC DNA]</scope>
    <source>
        <strain evidence="3">ATCC 13124 / DSM 756 / JCM 1290 / NCIMB 6125 / NCTC 8237 / S 107 / Type A</strain>
    </source>
</reference>
<name>A0A0H2YU60_CLOP1</name>
<keyword evidence="1" id="KW-1133">Transmembrane helix</keyword>
<gene>
    <name evidence="2" type="ordered locus">CPF_1026</name>
</gene>
<sequence length="103" mass="11609">MFEFIIIGAVGILFSVFGYLIMVKKKTSLIHDYHLKGVKDIKNYCSFMGGCLFFLGIIFVGFSILGFTEILTFAQMQLSIFILCILDVVALFVIQKKFAGHIL</sequence>
<dbReference type="Proteomes" id="UP000001823">
    <property type="component" value="Chromosome"/>
</dbReference>
<organism evidence="2 3">
    <name type="scientific">Clostridium perfringens (strain ATCC 13124 / DSM 756 / JCM 1290 / NCIMB 6125 / NCTC 8237 / Type A)</name>
    <dbReference type="NCBI Taxonomy" id="195103"/>
    <lineage>
        <taxon>Bacteria</taxon>
        <taxon>Bacillati</taxon>
        <taxon>Bacillota</taxon>
        <taxon>Clostridia</taxon>
        <taxon>Eubacteriales</taxon>
        <taxon>Clostridiaceae</taxon>
        <taxon>Clostridium</taxon>
    </lineage>
</organism>
<dbReference type="HOGENOM" id="CLU_2258870_0_0_9"/>
<dbReference type="PaxDb" id="195103-CPF_1026"/>
<keyword evidence="1" id="KW-0472">Membrane</keyword>
<feature type="transmembrane region" description="Helical" evidence="1">
    <location>
        <begin position="44"/>
        <end position="67"/>
    </location>
</feature>